<keyword evidence="8 9" id="KW-0862">Zinc</keyword>
<evidence type="ECO:0000256" key="9">
    <source>
        <dbReference type="RuleBase" id="RU365056"/>
    </source>
</evidence>
<dbReference type="InterPro" id="IPR008930">
    <property type="entry name" value="Terpenoid_cyclase/PrenylTrfase"/>
</dbReference>
<dbReference type="Proteomes" id="UP000070544">
    <property type="component" value="Unassembled WGS sequence"/>
</dbReference>
<keyword evidence="6 9" id="KW-0479">Metal-binding</keyword>
<evidence type="ECO:0000313" key="12">
    <source>
        <dbReference type="EMBL" id="KXS16907.1"/>
    </source>
</evidence>
<keyword evidence="7" id="KW-0677">Repeat</keyword>
<comment type="catalytic activity">
    <reaction evidence="9">
        <text>L-cysteinyl-[protein] + (2E,6E)-farnesyl diphosphate = S-(2E,6E)-farnesyl-L-cysteinyl-[protein] + diphosphate</text>
        <dbReference type="Rhea" id="RHEA:13345"/>
        <dbReference type="Rhea" id="RHEA-COMP:10131"/>
        <dbReference type="Rhea" id="RHEA-COMP:11535"/>
        <dbReference type="ChEBI" id="CHEBI:29950"/>
        <dbReference type="ChEBI" id="CHEBI:33019"/>
        <dbReference type="ChEBI" id="CHEBI:86019"/>
        <dbReference type="ChEBI" id="CHEBI:175763"/>
    </reaction>
</comment>
<dbReference type="OMA" id="MLYWIAN"/>
<dbReference type="EC" id="2.5.1.58" evidence="2 9"/>
<feature type="domain" description="Prenyltransferase alpha-alpha toroid" evidence="11">
    <location>
        <begin position="47"/>
        <end position="383"/>
    </location>
</feature>
<sequence>MFDQLHYDDDDYPTETSDTQLDTEDTCLSYFAPFRTDPSLFRYIRINREAHVAYLMRALGRLKPGFVSLDASRAWICFWTVHSLDLLGVALPTGDSTRIINTLSRFHSPTGGFGGGPGQLPHALPTYAAVHTLAIIGSNEALNIVNRDTLYKWLLRLKQPDGSFVVHEGGEVDVRASYCALATARLLNLLTPELTTGCSDFLRQCQTYEGGFGGVPAVEAHGGYSFCALAALDILDATNTVDVESLAKWTAARQMRFEGGFQGRTNKLVDGCYSFWQGGAFPLLEKALRGTGRTVSPDGLMGRVPLQQYVLACCQHTTGGLKDKPEKSPDFYHTCYVLSGMSIAQHEYVWDDVDKEFKVTRSANHSLGTDENILHPTDPVHNIRMDKLRLAMQYYRR</sequence>
<evidence type="ECO:0000256" key="7">
    <source>
        <dbReference type="ARBA" id="ARBA00022737"/>
    </source>
</evidence>
<dbReference type="PANTHER" id="PTHR11774">
    <property type="entry name" value="GERANYLGERANYL TRANSFERASE TYPE BETA SUBUNIT"/>
    <property type="match status" value="1"/>
</dbReference>
<dbReference type="Gene3D" id="1.50.10.20">
    <property type="match status" value="1"/>
</dbReference>
<proteinExistence type="inferred from homology"/>
<organism evidence="12 13">
    <name type="scientific">Gonapodya prolifera (strain JEL478)</name>
    <name type="common">Monoblepharis prolifera</name>
    <dbReference type="NCBI Taxonomy" id="1344416"/>
    <lineage>
        <taxon>Eukaryota</taxon>
        <taxon>Fungi</taxon>
        <taxon>Fungi incertae sedis</taxon>
        <taxon>Chytridiomycota</taxon>
        <taxon>Chytridiomycota incertae sedis</taxon>
        <taxon>Monoblepharidomycetes</taxon>
        <taxon>Monoblepharidales</taxon>
        <taxon>Gonapodyaceae</taxon>
        <taxon>Gonapodya</taxon>
    </lineage>
</organism>
<comment type="cofactor">
    <cofactor evidence="9">
        <name>Zn(2+)</name>
        <dbReference type="ChEBI" id="CHEBI:29105"/>
    </cofactor>
    <text evidence="9">Binds 1 zinc ion per subunit.</text>
</comment>
<dbReference type="InterPro" id="IPR026872">
    <property type="entry name" value="FTB"/>
</dbReference>
<dbReference type="GO" id="GO:0004660">
    <property type="term" value="F:protein farnesyltransferase activity"/>
    <property type="evidence" value="ECO:0007669"/>
    <property type="project" value="UniProtKB-UniRule"/>
</dbReference>
<evidence type="ECO:0000256" key="2">
    <source>
        <dbReference type="ARBA" id="ARBA00012702"/>
    </source>
</evidence>
<keyword evidence="5 9" id="KW-0808">Transferase</keyword>
<dbReference type="GO" id="GO:0005965">
    <property type="term" value="C:protein farnesyltransferase complex"/>
    <property type="evidence" value="ECO:0007669"/>
    <property type="project" value="UniProtKB-UniRule"/>
</dbReference>
<evidence type="ECO:0000256" key="10">
    <source>
        <dbReference type="SAM" id="MobiDB-lite"/>
    </source>
</evidence>
<dbReference type="InterPro" id="IPR001330">
    <property type="entry name" value="Prenyltrans"/>
</dbReference>
<evidence type="ECO:0000256" key="6">
    <source>
        <dbReference type="ARBA" id="ARBA00022723"/>
    </source>
</evidence>
<dbReference type="Pfam" id="PF00432">
    <property type="entry name" value="Prenyltrans"/>
    <property type="match status" value="1"/>
</dbReference>
<dbReference type="OrthoDB" id="10261146at2759"/>
<evidence type="ECO:0000256" key="8">
    <source>
        <dbReference type="ARBA" id="ARBA00022833"/>
    </source>
</evidence>
<evidence type="ECO:0000256" key="4">
    <source>
        <dbReference type="ARBA" id="ARBA00022602"/>
    </source>
</evidence>
<feature type="region of interest" description="Disordered" evidence="10">
    <location>
        <begin position="1"/>
        <end position="20"/>
    </location>
</feature>
<name>A0A139AJD7_GONPJ</name>
<evidence type="ECO:0000259" key="11">
    <source>
        <dbReference type="Pfam" id="PF00432"/>
    </source>
</evidence>
<dbReference type="CDD" id="cd02893">
    <property type="entry name" value="FTase"/>
    <property type="match status" value="1"/>
</dbReference>
<accession>A0A139AJD7</accession>
<dbReference type="GO" id="GO:0008270">
    <property type="term" value="F:zinc ion binding"/>
    <property type="evidence" value="ECO:0007669"/>
    <property type="project" value="UniProtKB-UniRule"/>
</dbReference>
<reference evidence="12 13" key="1">
    <citation type="journal article" date="2015" name="Genome Biol. Evol.">
        <title>Phylogenomic analyses indicate that early fungi evolved digesting cell walls of algal ancestors of land plants.</title>
        <authorList>
            <person name="Chang Y."/>
            <person name="Wang S."/>
            <person name="Sekimoto S."/>
            <person name="Aerts A.L."/>
            <person name="Choi C."/>
            <person name="Clum A."/>
            <person name="LaButti K.M."/>
            <person name="Lindquist E.A."/>
            <person name="Yee Ngan C."/>
            <person name="Ohm R.A."/>
            <person name="Salamov A.A."/>
            <person name="Grigoriev I.V."/>
            <person name="Spatafora J.W."/>
            <person name="Berbee M.L."/>
        </authorList>
    </citation>
    <scope>NUCLEOTIDE SEQUENCE [LARGE SCALE GENOMIC DNA]</scope>
    <source>
        <strain evidence="12 13">JEL478</strain>
    </source>
</reference>
<keyword evidence="13" id="KW-1185">Reference proteome</keyword>
<protein>
    <recommendedName>
        <fullName evidence="3 9">Protein farnesyltransferase subunit beta</fullName>
        <shortName evidence="9">FTase-beta</shortName>
        <ecNumber evidence="2 9">2.5.1.58</ecNumber>
    </recommendedName>
</protein>
<comment type="similarity">
    <text evidence="1 9">Belongs to the protein prenyltransferase subunit beta family.</text>
</comment>
<dbReference type="EMBL" id="KQ965749">
    <property type="protein sequence ID" value="KXS16907.1"/>
    <property type="molecule type" value="Genomic_DNA"/>
</dbReference>
<dbReference type="PANTHER" id="PTHR11774:SF6">
    <property type="entry name" value="PROTEIN FARNESYLTRANSFERASE SUBUNIT BETA"/>
    <property type="match status" value="1"/>
</dbReference>
<dbReference type="AlphaFoldDB" id="A0A139AJD7"/>
<evidence type="ECO:0000256" key="3">
    <source>
        <dbReference type="ARBA" id="ARBA00015798"/>
    </source>
</evidence>
<comment type="subunit">
    <text evidence="9">Heterodimer of an alpha and a beta subunit.</text>
</comment>
<keyword evidence="4 9" id="KW-0637">Prenyltransferase</keyword>
<gene>
    <name evidence="12" type="ORF">M427DRAFT_54948</name>
</gene>
<dbReference type="GO" id="GO:0097354">
    <property type="term" value="P:prenylation"/>
    <property type="evidence" value="ECO:0007669"/>
    <property type="project" value="UniProtKB-UniRule"/>
</dbReference>
<dbReference type="InterPro" id="IPR045089">
    <property type="entry name" value="PGGT1B-like"/>
</dbReference>
<evidence type="ECO:0000256" key="1">
    <source>
        <dbReference type="ARBA" id="ARBA00010497"/>
    </source>
</evidence>
<evidence type="ECO:0000256" key="5">
    <source>
        <dbReference type="ARBA" id="ARBA00022679"/>
    </source>
</evidence>
<comment type="function">
    <text evidence="9">Catalyzes the transfer of a farnesyl moiety from farnesyl diphosphate to a cysteine at the fourth position from the C-terminus of several proteins. The beta subunit is responsible for peptide-binding.</text>
</comment>
<evidence type="ECO:0000313" key="13">
    <source>
        <dbReference type="Proteomes" id="UP000070544"/>
    </source>
</evidence>
<dbReference type="SUPFAM" id="SSF48239">
    <property type="entry name" value="Terpenoid cyclases/Protein prenyltransferases"/>
    <property type="match status" value="1"/>
</dbReference>
<dbReference type="STRING" id="1344416.A0A139AJD7"/>